<name>A0AAV0XWU7_9HEMI</name>
<evidence type="ECO:0008006" key="3">
    <source>
        <dbReference type="Google" id="ProtNLM"/>
    </source>
</evidence>
<evidence type="ECO:0000313" key="1">
    <source>
        <dbReference type="EMBL" id="CAI6372069.1"/>
    </source>
</evidence>
<dbReference type="SUPFAM" id="SSF56219">
    <property type="entry name" value="DNase I-like"/>
    <property type="match status" value="1"/>
</dbReference>
<accession>A0AAV0XWU7</accession>
<dbReference type="Gene3D" id="3.60.10.10">
    <property type="entry name" value="Endonuclease/exonuclease/phosphatase"/>
    <property type="match status" value="1"/>
</dbReference>
<dbReference type="Proteomes" id="UP001160148">
    <property type="component" value="Unassembled WGS sequence"/>
</dbReference>
<reference evidence="1 2" key="1">
    <citation type="submission" date="2023-01" db="EMBL/GenBank/DDBJ databases">
        <authorList>
            <person name="Whitehead M."/>
        </authorList>
    </citation>
    <scope>NUCLEOTIDE SEQUENCE [LARGE SCALE GENOMIC DNA]</scope>
</reference>
<dbReference type="AlphaFoldDB" id="A0AAV0XWU7"/>
<keyword evidence="2" id="KW-1185">Reference proteome</keyword>
<evidence type="ECO:0000313" key="2">
    <source>
        <dbReference type="Proteomes" id="UP001160148"/>
    </source>
</evidence>
<gene>
    <name evidence="1" type="ORF">MEUPH1_LOCUS25997</name>
</gene>
<protein>
    <recommendedName>
        <fullName evidence="3">Endonuclease/exonuclease/phosphatase domain-containing protein</fullName>
    </recommendedName>
</protein>
<organism evidence="1 2">
    <name type="scientific">Macrosiphum euphorbiae</name>
    <name type="common">potato aphid</name>
    <dbReference type="NCBI Taxonomy" id="13131"/>
    <lineage>
        <taxon>Eukaryota</taxon>
        <taxon>Metazoa</taxon>
        <taxon>Ecdysozoa</taxon>
        <taxon>Arthropoda</taxon>
        <taxon>Hexapoda</taxon>
        <taxon>Insecta</taxon>
        <taxon>Pterygota</taxon>
        <taxon>Neoptera</taxon>
        <taxon>Paraneoptera</taxon>
        <taxon>Hemiptera</taxon>
        <taxon>Sternorrhyncha</taxon>
        <taxon>Aphidomorpha</taxon>
        <taxon>Aphidoidea</taxon>
        <taxon>Aphididae</taxon>
        <taxon>Macrosiphini</taxon>
        <taxon>Macrosiphum</taxon>
    </lineage>
</organism>
<sequence>MTGIIKIVQHNVNKQKIASLQLRHHCNETKADLVLIQEPVESNGMEYAFEECRQAAGGANPGAIIVILNPELRVIELTDLSSQYVVAIKICRGGQADDITVVSAYFKYNMPTHSFIEKLRPILDREPRTVIGADVNGHSRL</sequence>
<dbReference type="InterPro" id="IPR036691">
    <property type="entry name" value="Endo/exonu/phosph_ase_sf"/>
</dbReference>
<comment type="caution">
    <text evidence="1">The sequence shown here is derived from an EMBL/GenBank/DDBJ whole genome shotgun (WGS) entry which is preliminary data.</text>
</comment>
<dbReference type="EMBL" id="CARXXK010001018">
    <property type="protein sequence ID" value="CAI6372069.1"/>
    <property type="molecule type" value="Genomic_DNA"/>
</dbReference>
<proteinExistence type="predicted"/>